<keyword evidence="3" id="KW-1185">Reference proteome</keyword>
<proteinExistence type="predicted"/>
<protein>
    <submittedName>
        <fullName evidence="2">Uncharacterized protein</fullName>
    </submittedName>
</protein>
<reference evidence="3" key="1">
    <citation type="journal article" date="2019" name="Int. J. Syst. Evol. Microbiol.">
        <title>The Global Catalogue of Microorganisms (GCM) 10K type strain sequencing project: providing services to taxonomists for standard genome sequencing and annotation.</title>
        <authorList>
            <consortium name="The Broad Institute Genomics Platform"/>
            <consortium name="The Broad Institute Genome Sequencing Center for Infectious Disease"/>
            <person name="Wu L."/>
            <person name="Ma J."/>
        </authorList>
    </citation>
    <scope>NUCLEOTIDE SEQUENCE [LARGE SCALE GENOMIC DNA]</scope>
    <source>
        <strain evidence="3">JCM 16702</strain>
    </source>
</reference>
<dbReference type="RefSeq" id="WP_344951451.1">
    <property type="nucleotide sequence ID" value="NZ_BAAAZG010000035.1"/>
</dbReference>
<comment type="caution">
    <text evidence="2">The sequence shown here is derived from an EMBL/GenBank/DDBJ whole genome shotgun (WGS) entry which is preliminary data.</text>
</comment>
<evidence type="ECO:0000256" key="1">
    <source>
        <dbReference type="SAM" id="MobiDB-lite"/>
    </source>
</evidence>
<gene>
    <name evidence="2" type="ORF">GCM10022214_47490</name>
</gene>
<feature type="region of interest" description="Disordered" evidence="1">
    <location>
        <begin position="46"/>
        <end position="69"/>
    </location>
</feature>
<sequence length="89" mass="10341">MIDCLDDIRSDLSVLHRIDDMEGMDAARFFSFCERLHAYQGAVRMRAEENSQRRSSASAPARPQPQKTYYNDIADNPAILQFFGKRRDR</sequence>
<organism evidence="2 3">
    <name type="scientific">Actinomadura miaoliensis</name>
    <dbReference type="NCBI Taxonomy" id="430685"/>
    <lineage>
        <taxon>Bacteria</taxon>
        <taxon>Bacillati</taxon>
        <taxon>Actinomycetota</taxon>
        <taxon>Actinomycetes</taxon>
        <taxon>Streptosporangiales</taxon>
        <taxon>Thermomonosporaceae</taxon>
        <taxon>Actinomadura</taxon>
    </lineage>
</organism>
<evidence type="ECO:0000313" key="3">
    <source>
        <dbReference type="Proteomes" id="UP001500683"/>
    </source>
</evidence>
<evidence type="ECO:0000313" key="2">
    <source>
        <dbReference type="EMBL" id="GAA4082721.1"/>
    </source>
</evidence>
<accession>A0ABP7W759</accession>
<dbReference type="Proteomes" id="UP001500683">
    <property type="component" value="Unassembled WGS sequence"/>
</dbReference>
<name>A0ABP7W759_9ACTN</name>
<dbReference type="EMBL" id="BAAAZG010000035">
    <property type="protein sequence ID" value="GAA4082721.1"/>
    <property type="molecule type" value="Genomic_DNA"/>
</dbReference>
<feature type="compositionally biased region" description="Low complexity" evidence="1">
    <location>
        <begin position="53"/>
        <end position="66"/>
    </location>
</feature>